<accession>D1PYG2</accession>
<dbReference type="HOGENOM" id="CLU_1601207_0_0_10"/>
<feature type="transmembrane region" description="Helical" evidence="1">
    <location>
        <begin position="138"/>
        <end position="158"/>
    </location>
</feature>
<sequence length="165" mass="18363">MNNMKKWSAEKMSMRVFYVLTALCIAVFALFWLAGYERPFTDNPNFNAPLFTDAVIVLGYLITATGVGISLWAVVRALKIRGRGESYDNNIAVKKISYSITIGVLGLLLLTFIAGSSAEMTINGIPFTNQFWLKMSDMFIYTSLILMGVAIGTVIYGASKYTRRK</sequence>
<comment type="caution">
    <text evidence="2">The sequence shown here is derived from an EMBL/GenBank/DDBJ whole genome shotgun (WGS) entry which is preliminary data.</text>
</comment>
<feature type="transmembrane region" description="Helical" evidence="1">
    <location>
        <begin position="12"/>
        <end position="34"/>
    </location>
</feature>
<keyword evidence="1" id="KW-1133">Transmembrane helix</keyword>
<keyword evidence="1" id="KW-0812">Transmembrane</keyword>
<dbReference type="Proteomes" id="UP000003160">
    <property type="component" value="Unassembled WGS sequence"/>
</dbReference>
<dbReference type="RefSeq" id="WP_007174100.1">
    <property type="nucleotide sequence ID" value="NZ_GG704781.1"/>
</dbReference>
<keyword evidence="3" id="KW-1185">Reference proteome</keyword>
<organism evidence="2 3">
    <name type="scientific">Hallella bergensis DSM 17361</name>
    <dbReference type="NCBI Taxonomy" id="585502"/>
    <lineage>
        <taxon>Bacteria</taxon>
        <taxon>Pseudomonadati</taxon>
        <taxon>Bacteroidota</taxon>
        <taxon>Bacteroidia</taxon>
        <taxon>Bacteroidales</taxon>
        <taxon>Prevotellaceae</taxon>
        <taxon>Hallella</taxon>
    </lineage>
</organism>
<proteinExistence type="predicted"/>
<reference evidence="2 3" key="1">
    <citation type="submission" date="2009-10" db="EMBL/GenBank/DDBJ databases">
        <authorList>
            <person name="Qin X."/>
            <person name="Bachman B."/>
            <person name="Battles P."/>
            <person name="Bell A."/>
            <person name="Bess C."/>
            <person name="Bickham C."/>
            <person name="Chaboub L."/>
            <person name="Chen D."/>
            <person name="Coyle M."/>
            <person name="Deiros D.R."/>
            <person name="Dinh H."/>
            <person name="Forbes L."/>
            <person name="Fowler G."/>
            <person name="Francisco L."/>
            <person name="Fu Q."/>
            <person name="Gubbala S."/>
            <person name="Hale W."/>
            <person name="Han Y."/>
            <person name="Hemphill L."/>
            <person name="Highlander S.K."/>
            <person name="Hirani K."/>
            <person name="Hogues M."/>
            <person name="Jackson L."/>
            <person name="Jakkamsetti A."/>
            <person name="Javaid M."/>
            <person name="Jiang H."/>
            <person name="Korchina V."/>
            <person name="Kovar C."/>
            <person name="Lara F."/>
            <person name="Lee S."/>
            <person name="Mata R."/>
            <person name="Mathew T."/>
            <person name="Moen C."/>
            <person name="Morales K."/>
            <person name="Munidasa M."/>
            <person name="Nazareth L."/>
            <person name="Ngo R."/>
            <person name="Nguyen L."/>
            <person name="Okwuonu G."/>
            <person name="Ongeri F."/>
            <person name="Patil S."/>
            <person name="Petrosino J."/>
            <person name="Pham C."/>
            <person name="Pham P."/>
            <person name="Pu L.-L."/>
            <person name="Puazo M."/>
            <person name="Raj R."/>
            <person name="Reid J."/>
            <person name="Rouhana J."/>
            <person name="Saada N."/>
            <person name="Shang Y."/>
            <person name="Simmons D."/>
            <person name="Thornton R."/>
            <person name="Warren J."/>
            <person name="Weissenberger G."/>
            <person name="Zhang J."/>
            <person name="Zhang L."/>
            <person name="Zhou C."/>
            <person name="Zhu D."/>
            <person name="Muzny D."/>
            <person name="Worley K."/>
            <person name="Gibbs R."/>
        </authorList>
    </citation>
    <scope>NUCLEOTIDE SEQUENCE [LARGE SCALE GENOMIC DNA]</scope>
    <source>
        <strain evidence="2 3">DSM 17361</strain>
    </source>
</reference>
<dbReference type="eggNOG" id="ENOG503490R">
    <property type="taxonomic scope" value="Bacteria"/>
</dbReference>
<dbReference type="OrthoDB" id="1082916at2"/>
<feature type="transmembrane region" description="Helical" evidence="1">
    <location>
        <begin position="96"/>
        <end position="118"/>
    </location>
</feature>
<dbReference type="EMBL" id="ACKS01000077">
    <property type="protein sequence ID" value="EFA43627.1"/>
    <property type="molecule type" value="Genomic_DNA"/>
</dbReference>
<evidence type="ECO:0000313" key="2">
    <source>
        <dbReference type="EMBL" id="EFA43627.1"/>
    </source>
</evidence>
<feature type="transmembrane region" description="Helical" evidence="1">
    <location>
        <begin position="54"/>
        <end position="75"/>
    </location>
</feature>
<name>D1PYG2_9BACT</name>
<dbReference type="AlphaFoldDB" id="D1PYG2"/>
<gene>
    <name evidence="2" type="ORF">HMPREF0645_1997</name>
</gene>
<protein>
    <submittedName>
        <fullName evidence="2">Uncharacterized protein</fullName>
    </submittedName>
</protein>
<keyword evidence="1" id="KW-0472">Membrane</keyword>
<evidence type="ECO:0000256" key="1">
    <source>
        <dbReference type="SAM" id="Phobius"/>
    </source>
</evidence>
<evidence type="ECO:0000313" key="3">
    <source>
        <dbReference type="Proteomes" id="UP000003160"/>
    </source>
</evidence>